<gene>
    <name evidence="1" type="ORF">I6L55_08255</name>
</gene>
<dbReference type="Proteomes" id="UP000683520">
    <property type="component" value="Chromosome"/>
</dbReference>
<accession>A0ABX8KSN8</accession>
<name>A0ABX8KSN8_9CORY</name>
<proteinExistence type="predicted"/>
<dbReference type="GeneID" id="92750169"/>
<dbReference type="EMBL" id="CP077302">
    <property type="protein sequence ID" value="QXB17885.1"/>
    <property type="molecule type" value="Genomic_DNA"/>
</dbReference>
<organism evidence="1 2">
    <name type="scientific">Corynebacterium coyleae</name>
    <dbReference type="NCBI Taxonomy" id="53374"/>
    <lineage>
        <taxon>Bacteria</taxon>
        <taxon>Bacillati</taxon>
        <taxon>Actinomycetota</taxon>
        <taxon>Actinomycetes</taxon>
        <taxon>Mycobacteriales</taxon>
        <taxon>Corynebacteriaceae</taxon>
        <taxon>Corynebacterium</taxon>
    </lineage>
</organism>
<dbReference type="RefSeq" id="WP_143028457.1">
    <property type="nucleotide sequence ID" value="NZ_CP047198.1"/>
</dbReference>
<protein>
    <submittedName>
        <fullName evidence="1">Uncharacterized protein</fullName>
    </submittedName>
</protein>
<sequence length="535" mass="59832">MSTTWSFRALPPEMREEAIERSKIVRQTLRKLRIDLMPRASPMDIDVWEREFGDQVVQLIARAQAKNAALVDKTMNLELMANGWQDSPIGMLNPDAFAGYMPDGDPLEIIPRAVAKRVRERLALYEEPTPQEYRQAWEAGGHLLATITQTALIDTQRMAKAVAGLMRPKTLYVRMANPPCCARCAILAGKRGYWDRPFLRHPGCDCTQVAVPDDGSVRFEGPGFDVQAYWDSLSAADQDKVFTKSGAAAIRAGADINQVVNSRLGMSAAGQSFTTMGTTSRSKTMRYYYGRPKGSVKGLSRVQRLSVPEIISRTQGDQQHRVELLYKHGYIRSVRPGVLPEKVRDLVADPARARHQALFEEFSKIAPSIDPTLPVEHITKRKPAKITNSGHIRVRGGHAYSQLSPIREEIQAIRQTHPQATLAAEKTFFPDQNDSELIEWLSTVRSDGFSDPTYLERSKFGGWNVQKSAVDRNGNRILVEIGIGPTSGDTDFEWQLTTVFPRYGDKVLALDKSGEVIDKPWRGGGSWTHTMLNKV</sequence>
<keyword evidence="2" id="KW-1185">Reference proteome</keyword>
<evidence type="ECO:0000313" key="1">
    <source>
        <dbReference type="EMBL" id="QXB17885.1"/>
    </source>
</evidence>
<evidence type="ECO:0000313" key="2">
    <source>
        <dbReference type="Proteomes" id="UP000683520"/>
    </source>
</evidence>
<reference evidence="1 2" key="1">
    <citation type="submission" date="2021-06" db="EMBL/GenBank/DDBJ databases">
        <title>FDA dAtabase for Regulatory Grade micrObial Sequences (FDA-ARGOS): Supporting development and validation of Infectious Disease Dx tests.</title>
        <authorList>
            <person name="Sproer C."/>
            <person name="Gronow S."/>
            <person name="Severitt S."/>
            <person name="Schroder I."/>
            <person name="Tallon L."/>
            <person name="Sadzewicz L."/>
            <person name="Zhao X."/>
            <person name="Boylan J."/>
            <person name="Ott S."/>
            <person name="Bowen H."/>
            <person name="Vavikolanu K."/>
            <person name="Mehta A."/>
            <person name="Aluvathingal J."/>
            <person name="Nadendla S."/>
            <person name="Lowell S."/>
            <person name="Myers T."/>
            <person name="Yan Y."/>
        </authorList>
    </citation>
    <scope>NUCLEOTIDE SEQUENCE [LARGE SCALE GENOMIC DNA]</scope>
    <source>
        <strain evidence="1 2">FDAARGOS 1425</strain>
    </source>
</reference>